<dbReference type="PANTHER" id="PTHR10519">
    <property type="entry name" value="GABA-B RECEPTOR"/>
    <property type="match status" value="1"/>
</dbReference>
<comment type="caution">
    <text evidence="11">The sequence shown here is derived from an EMBL/GenBank/DDBJ whole genome shotgun (WGS) entry which is preliminary data.</text>
</comment>
<keyword evidence="8" id="KW-0807">Transducer</keyword>
<keyword evidence="7" id="KW-0325">Glycoprotein</keyword>
<dbReference type="Proteomes" id="UP001152320">
    <property type="component" value="Chromosome 3"/>
</dbReference>
<evidence type="ECO:0000256" key="2">
    <source>
        <dbReference type="ARBA" id="ARBA00022692"/>
    </source>
</evidence>
<dbReference type="EMBL" id="JAIZAY010000003">
    <property type="protein sequence ID" value="KAJ8044392.1"/>
    <property type="molecule type" value="Genomic_DNA"/>
</dbReference>
<keyword evidence="12" id="KW-1185">Reference proteome</keyword>
<organism evidence="11 12">
    <name type="scientific">Holothuria leucospilota</name>
    <name type="common">Black long sea cucumber</name>
    <name type="synonym">Mertensiothuria leucospilota</name>
    <dbReference type="NCBI Taxonomy" id="206669"/>
    <lineage>
        <taxon>Eukaryota</taxon>
        <taxon>Metazoa</taxon>
        <taxon>Echinodermata</taxon>
        <taxon>Eleutherozoa</taxon>
        <taxon>Echinozoa</taxon>
        <taxon>Holothuroidea</taxon>
        <taxon>Aspidochirotacea</taxon>
        <taxon>Aspidochirotida</taxon>
        <taxon>Holothuriidae</taxon>
        <taxon>Holothuria</taxon>
    </lineage>
</organism>
<sequence>MRNPRIDNSVSFQSKVYVTSIGYVLVVSTLVARTWKTYNLKVIKATKIIKDWQVYLFIAISLLTDSLCLLAIHRFFPYHITEITLETKEISSSESLIHHRRFVKICAPEDVMKSSVLLLCDKIFLLLAGSYISYEIRTVKVGLLNDSKAFAWSIYNLLICSICGCLLSFLLRDDSKNLFIFTSSLFLVYCCVTIVMISVPKVIKTMPVRKVVLYDNTVLLLRIVPSKFVNHPTHDSSDFPLKIGTTKSTNFSSENIERP</sequence>
<evidence type="ECO:0000256" key="9">
    <source>
        <dbReference type="SAM" id="Phobius"/>
    </source>
</evidence>
<name>A0A9Q1CFQ3_HOLLE</name>
<dbReference type="InterPro" id="IPR002455">
    <property type="entry name" value="GPCR3_GABA-B"/>
</dbReference>
<accession>A0A9Q1CFQ3</accession>
<dbReference type="GO" id="GO:0004965">
    <property type="term" value="F:G protein-coupled GABA receptor activity"/>
    <property type="evidence" value="ECO:0007669"/>
    <property type="project" value="InterPro"/>
</dbReference>
<feature type="transmembrane region" description="Helical" evidence="9">
    <location>
        <begin position="178"/>
        <end position="199"/>
    </location>
</feature>
<dbReference type="GO" id="GO:0038039">
    <property type="term" value="C:G protein-coupled receptor heterodimeric complex"/>
    <property type="evidence" value="ECO:0007669"/>
    <property type="project" value="TreeGrafter"/>
</dbReference>
<dbReference type="AlphaFoldDB" id="A0A9Q1CFQ3"/>
<keyword evidence="2 9" id="KW-0812">Transmembrane</keyword>
<feature type="domain" description="G-protein coupled receptors family 3 profile" evidence="10">
    <location>
        <begin position="10"/>
        <end position="201"/>
    </location>
</feature>
<evidence type="ECO:0000256" key="6">
    <source>
        <dbReference type="ARBA" id="ARBA00023170"/>
    </source>
</evidence>
<evidence type="ECO:0000259" key="10">
    <source>
        <dbReference type="Pfam" id="PF00003"/>
    </source>
</evidence>
<protein>
    <submittedName>
        <fullName evidence="11">Gamma-aminobutyric acid type B receptor subunit 2</fullName>
    </submittedName>
</protein>
<keyword evidence="3 9" id="KW-1133">Transmembrane helix</keyword>
<evidence type="ECO:0000256" key="3">
    <source>
        <dbReference type="ARBA" id="ARBA00022989"/>
    </source>
</evidence>
<evidence type="ECO:0000256" key="5">
    <source>
        <dbReference type="ARBA" id="ARBA00023136"/>
    </source>
</evidence>
<feature type="transmembrane region" description="Helical" evidence="9">
    <location>
        <begin position="54"/>
        <end position="76"/>
    </location>
</feature>
<dbReference type="PANTHER" id="PTHR10519:SF20">
    <property type="entry name" value="G-PROTEIN COUPLED RECEPTOR 156-RELATED"/>
    <property type="match status" value="1"/>
</dbReference>
<dbReference type="Pfam" id="PF00003">
    <property type="entry name" value="7tm_3"/>
    <property type="match status" value="1"/>
</dbReference>
<keyword evidence="5 9" id="KW-0472">Membrane</keyword>
<keyword evidence="4" id="KW-0297">G-protein coupled receptor</keyword>
<comment type="subcellular location">
    <subcellularLocation>
        <location evidence="1">Membrane</location>
        <topology evidence="1">Multi-pass membrane protein</topology>
    </subcellularLocation>
</comment>
<dbReference type="PRINTS" id="PR01176">
    <property type="entry name" value="GABABRECEPTR"/>
</dbReference>
<evidence type="ECO:0000256" key="8">
    <source>
        <dbReference type="ARBA" id="ARBA00023224"/>
    </source>
</evidence>
<proteinExistence type="predicted"/>
<keyword evidence="6 11" id="KW-0675">Receptor</keyword>
<gene>
    <name evidence="11" type="ORF">HOLleu_07126</name>
</gene>
<evidence type="ECO:0000313" key="11">
    <source>
        <dbReference type="EMBL" id="KAJ8044392.1"/>
    </source>
</evidence>
<evidence type="ECO:0000256" key="4">
    <source>
        <dbReference type="ARBA" id="ARBA00023040"/>
    </source>
</evidence>
<evidence type="ECO:0000313" key="12">
    <source>
        <dbReference type="Proteomes" id="UP001152320"/>
    </source>
</evidence>
<reference evidence="11" key="1">
    <citation type="submission" date="2021-10" db="EMBL/GenBank/DDBJ databases">
        <title>Tropical sea cucumber genome reveals ecological adaptation and Cuvierian tubules defense mechanism.</title>
        <authorList>
            <person name="Chen T."/>
        </authorList>
    </citation>
    <scope>NUCLEOTIDE SEQUENCE</scope>
    <source>
        <strain evidence="11">Nanhai2018</strain>
        <tissue evidence="11">Muscle</tissue>
    </source>
</reference>
<evidence type="ECO:0000256" key="1">
    <source>
        <dbReference type="ARBA" id="ARBA00004141"/>
    </source>
</evidence>
<dbReference type="GO" id="GO:0007214">
    <property type="term" value="P:gamma-aminobutyric acid signaling pathway"/>
    <property type="evidence" value="ECO:0007669"/>
    <property type="project" value="TreeGrafter"/>
</dbReference>
<evidence type="ECO:0000256" key="7">
    <source>
        <dbReference type="ARBA" id="ARBA00023180"/>
    </source>
</evidence>
<feature type="transmembrane region" description="Helical" evidence="9">
    <location>
        <begin position="154"/>
        <end position="172"/>
    </location>
</feature>
<dbReference type="InterPro" id="IPR017978">
    <property type="entry name" value="GPCR_3_C"/>
</dbReference>
<feature type="transmembrane region" description="Helical" evidence="9">
    <location>
        <begin position="16"/>
        <end position="33"/>
    </location>
</feature>